<dbReference type="SUPFAM" id="SSF51735">
    <property type="entry name" value="NAD(P)-binding Rossmann-fold domains"/>
    <property type="match status" value="1"/>
</dbReference>
<evidence type="ECO:0000313" key="5">
    <source>
        <dbReference type="Proteomes" id="UP000539075"/>
    </source>
</evidence>
<dbReference type="CDD" id="cd05233">
    <property type="entry name" value="SDR_c"/>
    <property type="match status" value="1"/>
</dbReference>
<evidence type="ECO:0000256" key="2">
    <source>
        <dbReference type="ARBA" id="ARBA00023002"/>
    </source>
</evidence>
<accession>A0A7W8C1Z7</accession>
<feature type="domain" description="Ketoreductase" evidence="3">
    <location>
        <begin position="4"/>
        <end position="170"/>
    </location>
</feature>
<dbReference type="PANTHER" id="PTHR42760:SF133">
    <property type="entry name" value="3-OXOACYL-[ACYL-CARRIER-PROTEIN] REDUCTASE"/>
    <property type="match status" value="1"/>
</dbReference>
<comment type="similarity">
    <text evidence="1">Belongs to the short-chain dehydrogenases/reductases (SDR) family.</text>
</comment>
<dbReference type="InterPro" id="IPR036291">
    <property type="entry name" value="NAD(P)-bd_dom_sf"/>
</dbReference>
<dbReference type="PRINTS" id="PR00081">
    <property type="entry name" value="GDHRDH"/>
</dbReference>
<dbReference type="GO" id="GO:0004316">
    <property type="term" value="F:3-oxoacyl-[acyl-carrier-protein] reductase (NADPH) activity"/>
    <property type="evidence" value="ECO:0007669"/>
    <property type="project" value="UniProtKB-EC"/>
</dbReference>
<dbReference type="PRINTS" id="PR00080">
    <property type="entry name" value="SDRFAMILY"/>
</dbReference>
<dbReference type="AlphaFoldDB" id="A0A7W8C1Z7"/>
<evidence type="ECO:0000313" key="4">
    <source>
        <dbReference type="EMBL" id="MBB5142947.1"/>
    </source>
</evidence>
<comment type="caution">
    <text evidence="4">The sequence shown here is derived from an EMBL/GenBank/DDBJ whole genome shotgun (WGS) entry which is preliminary data.</text>
</comment>
<reference evidence="4 5" key="1">
    <citation type="submission" date="2020-08" db="EMBL/GenBank/DDBJ databases">
        <title>Genomic Encyclopedia of Type Strains, Phase IV (KMG-IV): sequencing the most valuable type-strain genomes for metagenomic binning, comparative biology and taxonomic classification.</title>
        <authorList>
            <person name="Goeker M."/>
        </authorList>
    </citation>
    <scope>NUCLEOTIDE SEQUENCE [LARGE SCALE GENOMIC DNA]</scope>
    <source>
        <strain evidence="4 5">DSM 11275</strain>
    </source>
</reference>
<evidence type="ECO:0000256" key="1">
    <source>
        <dbReference type="ARBA" id="ARBA00006484"/>
    </source>
</evidence>
<protein>
    <submittedName>
        <fullName evidence="4">3-oxoacyl-[acyl-carrier protein] reductase</fullName>
        <ecNumber evidence="4">1.1.1.100</ecNumber>
    </submittedName>
</protein>
<keyword evidence="5" id="KW-1185">Reference proteome</keyword>
<dbReference type="EMBL" id="JACHGO010000002">
    <property type="protein sequence ID" value="MBB5142947.1"/>
    <property type="molecule type" value="Genomic_DNA"/>
</dbReference>
<keyword evidence="2 4" id="KW-0560">Oxidoreductase</keyword>
<gene>
    <name evidence="4" type="ORF">HNQ38_001026</name>
</gene>
<dbReference type="Proteomes" id="UP000539075">
    <property type="component" value="Unassembled WGS sequence"/>
</dbReference>
<dbReference type="PROSITE" id="PS00061">
    <property type="entry name" value="ADH_SHORT"/>
    <property type="match status" value="1"/>
</dbReference>
<dbReference type="PANTHER" id="PTHR42760">
    <property type="entry name" value="SHORT-CHAIN DEHYDROGENASES/REDUCTASES FAMILY MEMBER"/>
    <property type="match status" value="1"/>
</dbReference>
<organism evidence="4 5">
    <name type="scientific">Desulfovibrio intestinalis</name>
    <dbReference type="NCBI Taxonomy" id="58621"/>
    <lineage>
        <taxon>Bacteria</taxon>
        <taxon>Pseudomonadati</taxon>
        <taxon>Thermodesulfobacteriota</taxon>
        <taxon>Desulfovibrionia</taxon>
        <taxon>Desulfovibrionales</taxon>
        <taxon>Desulfovibrionaceae</taxon>
        <taxon>Desulfovibrio</taxon>
    </lineage>
</organism>
<sequence length="228" mass="24212">MAGRHVVITGISGGLGRHLAMRAMQEGYGVTGLCRTPPADIPCEVLSCDVTVAEQVADCFARLRHVPLWGVINAAGIASMNLTVTTPPETMRRIVEVNLLGTMYCSAQAGRLLARRKGGRIINFSSIAVALGLEGESAYVAAKAGVEGFTRAFSREMSSWGVTVNAVAPGPIPTQLIAGVPQHKLDALVERQVVRRQGTLEDVWKTVHWLLDDASGMISGQCLHVGGV</sequence>
<dbReference type="Pfam" id="PF13561">
    <property type="entry name" value="adh_short_C2"/>
    <property type="match status" value="1"/>
</dbReference>
<dbReference type="SMART" id="SM00822">
    <property type="entry name" value="PKS_KR"/>
    <property type="match status" value="1"/>
</dbReference>
<dbReference type="EC" id="1.1.1.100" evidence="4"/>
<dbReference type="RefSeq" id="WP_183718301.1">
    <property type="nucleotide sequence ID" value="NZ_JACHGO010000002.1"/>
</dbReference>
<dbReference type="InterPro" id="IPR002347">
    <property type="entry name" value="SDR_fam"/>
</dbReference>
<evidence type="ECO:0000259" key="3">
    <source>
        <dbReference type="SMART" id="SM00822"/>
    </source>
</evidence>
<proteinExistence type="inferred from homology"/>
<name>A0A7W8C1Z7_9BACT</name>
<dbReference type="InterPro" id="IPR057326">
    <property type="entry name" value="KR_dom"/>
</dbReference>
<dbReference type="Gene3D" id="3.40.50.720">
    <property type="entry name" value="NAD(P)-binding Rossmann-like Domain"/>
    <property type="match status" value="1"/>
</dbReference>
<dbReference type="InterPro" id="IPR020904">
    <property type="entry name" value="Sc_DH/Rdtase_CS"/>
</dbReference>